<sequence length="330" mass="35422" precursor="true">MKSSVPFILLTLTLCAFLMGAPAAQADSFGIGVNAFSIEFVPIGNLNNPDDATGSPNPVGKVEYAYRMGKYEISREMIAKANAEGGLGITMDSISFVNGGPRDDMPASGVTWFEAAIFVNWLNDQKGASPAYKFNGSTFELWQSGDPGYNPNNLFRNSQAHYFLPSVDEWYKAAYFDPSGGVYYDYPTGSNSAPATVANGTASGTAVYRQDFAQGPADITLAGGLSPYGTMGQGGNVEEWEETEFDLVNNTSSSGHGVRGGNWDGVSDLLLSLRRGGSSDLSSEFVFLGFRVASIPEPSAGLLQVFGMVGLMQRRRMRTRDPHSLLPFIV</sequence>
<dbReference type="AlphaFoldDB" id="A0A517TYF1"/>
<dbReference type="InterPro" id="IPR005532">
    <property type="entry name" value="SUMF_dom"/>
</dbReference>
<evidence type="ECO:0000256" key="1">
    <source>
        <dbReference type="SAM" id="SignalP"/>
    </source>
</evidence>
<protein>
    <submittedName>
        <fullName evidence="3">Formylglycine-generating sulfatase enzyme</fullName>
    </submittedName>
</protein>
<gene>
    <name evidence="3" type="ORF">I41_25850</name>
</gene>
<dbReference type="KEGG" id="llh:I41_25850"/>
<organism evidence="3 4">
    <name type="scientific">Lacipirellula limnantheis</name>
    <dbReference type="NCBI Taxonomy" id="2528024"/>
    <lineage>
        <taxon>Bacteria</taxon>
        <taxon>Pseudomonadati</taxon>
        <taxon>Planctomycetota</taxon>
        <taxon>Planctomycetia</taxon>
        <taxon>Pirellulales</taxon>
        <taxon>Lacipirellulaceae</taxon>
        <taxon>Lacipirellula</taxon>
    </lineage>
</organism>
<reference evidence="3 4" key="1">
    <citation type="submission" date="2019-02" db="EMBL/GenBank/DDBJ databases">
        <title>Deep-cultivation of Planctomycetes and their phenomic and genomic characterization uncovers novel biology.</title>
        <authorList>
            <person name="Wiegand S."/>
            <person name="Jogler M."/>
            <person name="Boedeker C."/>
            <person name="Pinto D."/>
            <person name="Vollmers J."/>
            <person name="Rivas-Marin E."/>
            <person name="Kohn T."/>
            <person name="Peeters S.H."/>
            <person name="Heuer A."/>
            <person name="Rast P."/>
            <person name="Oberbeckmann S."/>
            <person name="Bunk B."/>
            <person name="Jeske O."/>
            <person name="Meyerdierks A."/>
            <person name="Storesund J.E."/>
            <person name="Kallscheuer N."/>
            <person name="Luecker S."/>
            <person name="Lage O.M."/>
            <person name="Pohl T."/>
            <person name="Merkel B.J."/>
            <person name="Hornburger P."/>
            <person name="Mueller R.-W."/>
            <person name="Bruemmer F."/>
            <person name="Labrenz M."/>
            <person name="Spormann A.M."/>
            <person name="Op den Camp H."/>
            <person name="Overmann J."/>
            <person name="Amann R."/>
            <person name="Jetten M.S.M."/>
            <person name="Mascher T."/>
            <person name="Medema M.H."/>
            <person name="Devos D.P."/>
            <person name="Kaster A.-K."/>
            <person name="Ovreas L."/>
            <person name="Rohde M."/>
            <person name="Galperin M.Y."/>
            <person name="Jogler C."/>
        </authorList>
    </citation>
    <scope>NUCLEOTIDE SEQUENCE [LARGE SCALE GENOMIC DNA]</scope>
    <source>
        <strain evidence="3 4">I41</strain>
    </source>
</reference>
<proteinExistence type="predicted"/>
<evidence type="ECO:0000313" key="4">
    <source>
        <dbReference type="Proteomes" id="UP000317909"/>
    </source>
</evidence>
<accession>A0A517TYF1</accession>
<evidence type="ECO:0000259" key="2">
    <source>
        <dbReference type="Pfam" id="PF03781"/>
    </source>
</evidence>
<dbReference type="Proteomes" id="UP000317909">
    <property type="component" value="Chromosome"/>
</dbReference>
<dbReference type="RefSeq" id="WP_168206861.1">
    <property type="nucleotide sequence ID" value="NZ_CP036339.1"/>
</dbReference>
<keyword evidence="1" id="KW-0732">Signal</keyword>
<feature type="domain" description="Sulfatase-modifying factor enzyme-like" evidence="2">
    <location>
        <begin position="101"/>
        <end position="293"/>
    </location>
</feature>
<evidence type="ECO:0000313" key="3">
    <source>
        <dbReference type="EMBL" id="QDT73396.1"/>
    </source>
</evidence>
<dbReference type="InterPro" id="IPR042095">
    <property type="entry name" value="SUMF_sf"/>
</dbReference>
<dbReference type="Pfam" id="PF03781">
    <property type="entry name" value="FGE-sulfatase"/>
    <property type="match status" value="1"/>
</dbReference>
<dbReference type="EMBL" id="CP036339">
    <property type="protein sequence ID" value="QDT73396.1"/>
    <property type="molecule type" value="Genomic_DNA"/>
</dbReference>
<dbReference type="InterPro" id="IPR016187">
    <property type="entry name" value="CTDL_fold"/>
</dbReference>
<feature type="signal peptide" evidence="1">
    <location>
        <begin position="1"/>
        <end position="26"/>
    </location>
</feature>
<feature type="chain" id="PRO_5021851258" evidence="1">
    <location>
        <begin position="27"/>
        <end position="330"/>
    </location>
</feature>
<dbReference type="Gene3D" id="3.90.1580.10">
    <property type="entry name" value="paralog of FGE (formylglycine-generating enzyme)"/>
    <property type="match status" value="1"/>
</dbReference>
<name>A0A517TYF1_9BACT</name>
<keyword evidence="4" id="KW-1185">Reference proteome</keyword>
<dbReference type="SUPFAM" id="SSF56436">
    <property type="entry name" value="C-type lectin-like"/>
    <property type="match status" value="1"/>
</dbReference>